<dbReference type="Gene3D" id="3.30.1240.10">
    <property type="match status" value="1"/>
</dbReference>
<dbReference type="PANTHER" id="PTHR10000:SF8">
    <property type="entry name" value="HAD SUPERFAMILY HYDROLASE-LIKE, TYPE 3"/>
    <property type="match status" value="1"/>
</dbReference>
<dbReference type="GeneID" id="98569008"/>
<protein>
    <submittedName>
        <fullName evidence="1">HAD family hydrolase</fullName>
    </submittedName>
</protein>
<dbReference type="EMBL" id="NGJU01000018">
    <property type="protein sequence ID" value="RST93549.1"/>
    <property type="molecule type" value="Genomic_DNA"/>
</dbReference>
<dbReference type="Proteomes" id="UP000287239">
    <property type="component" value="Unassembled WGS sequence"/>
</dbReference>
<keyword evidence="2" id="KW-1185">Reference proteome</keyword>
<evidence type="ECO:0000313" key="1">
    <source>
        <dbReference type="EMBL" id="RST93549.1"/>
    </source>
</evidence>
<dbReference type="PANTHER" id="PTHR10000">
    <property type="entry name" value="PHOSPHOSERINE PHOSPHATASE"/>
    <property type="match status" value="1"/>
</dbReference>
<accession>A0A429ZIP0</accession>
<dbReference type="RefSeq" id="WP_126781317.1">
    <property type="nucleotide sequence ID" value="NZ_NGJU01000018.1"/>
</dbReference>
<dbReference type="SUPFAM" id="SSF56784">
    <property type="entry name" value="HAD-like"/>
    <property type="match status" value="1"/>
</dbReference>
<dbReference type="SFLD" id="SFLDS00003">
    <property type="entry name" value="Haloacid_Dehalogenase"/>
    <property type="match status" value="1"/>
</dbReference>
<dbReference type="SFLD" id="SFLDG01140">
    <property type="entry name" value="C2.B:_Phosphomannomutase_and_P"/>
    <property type="match status" value="1"/>
</dbReference>
<dbReference type="GO" id="GO:0016791">
    <property type="term" value="F:phosphatase activity"/>
    <property type="evidence" value="ECO:0007669"/>
    <property type="project" value="UniProtKB-ARBA"/>
</dbReference>
<dbReference type="OrthoDB" id="9790031at2"/>
<dbReference type="GO" id="GO:0000287">
    <property type="term" value="F:magnesium ion binding"/>
    <property type="evidence" value="ECO:0007669"/>
    <property type="project" value="TreeGrafter"/>
</dbReference>
<gene>
    <name evidence="1" type="ORF">CBF35_11725</name>
</gene>
<reference evidence="1 2" key="1">
    <citation type="submission" date="2017-05" db="EMBL/GenBank/DDBJ databases">
        <title>Vagococcus spp. assemblies.</title>
        <authorList>
            <person name="Gulvik C.A."/>
        </authorList>
    </citation>
    <scope>NUCLEOTIDE SEQUENCE [LARGE SCALE GENOMIC DNA]</scope>
    <source>
        <strain evidence="1 2">NCFB 2777</strain>
    </source>
</reference>
<proteinExistence type="predicted"/>
<evidence type="ECO:0000313" key="2">
    <source>
        <dbReference type="Proteomes" id="UP000287239"/>
    </source>
</evidence>
<organism evidence="1 2">
    <name type="scientific">Vagococcus salmoninarum</name>
    <dbReference type="NCBI Taxonomy" id="2739"/>
    <lineage>
        <taxon>Bacteria</taxon>
        <taxon>Bacillati</taxon>
        <taxon>Bacillota</taxon>
        <taxon>Bacilli</taxon>
        <taxon>Lactobacillales</taxon>
        <taxon>Enterococcaceae</taxon>
        <taxon>Vagococcus</taxon>
    </lineage>
</organism>
<dbReference type="GO" id="GO:0005829">
    <property type="term" value="C:cytosol"/>
    <property type="evidence" value="ECO:0007669"/>
    <property type="project" value="TreeGrafter"/>
</dbReference>
<dbReference type="Gene3D" id="3.40.50.1000">
    <property type="entry name" value="HAD superfamily/HAD-like"/>
    <property type="match status" value="1"/>
</dbReference>
<dbReference type="NCBIfam" id="TIGR00099">
    <property type="entry name" value="Cof-subfamily"/>
    <property type="match status" value="1"/>
</dbReference>
<dbReference type="InterPro" id="IPR000150">
    <property type="entry name" value="Cof"/>
</dbReference>
<dbReference type="Pfam" id="PF08282">
    <property type="entry name" value="Hydrolase_3"/>
    <property type="match status" value="1"/>
</dbReference>
<comment type="caution">
    <text evidence="1">The sequence shown here is derived from an EMBL/GenBank/DDBJ whole genome shotgun (WGS) entry which is preliminary data.</text>
</comment>
<dbReference type="AlphaFoldDB" id="A0A429ZIP0"/>
<dbReference type="InterPro" id="IPR036412">
    <property type="entry name" value="HAD-like_sf"/>
</dbReference>
<keyword evidence="1" id="KW-0378">Hydrolase</keyword>
<dbReference type="NCBIfam" id="TIGR01484">
    <property type="entry name" value="HAD-SF-IIB"/>
    <property type="match status" value="1"/>
</dbReference>
<name>A0A429ZIP0_9ENTE</name>
<dbReference type="CDD" id="cd07516">
    <property type="entry name" value="HAD_Pase"/>
    <property type="match status" value="1"/>
</dbReference>
<dbReference type="InterPro" id="IPR006379">
    <property type="entry name" value="HAD-SF_hydro_IIB"/>
</dbReference>
<sequence length="275" mass="30583">MTYKLIACDLDETLLDRNHQIPQSNIAAIKRAREEFGVKFVPATGRGYASVQNTLKELGLIGLAEEYVLSFNGGALTENKNNKLLQFKGLPYPKALELFEFGLTKDVCIHVYTQEELFVFNISDSEQARFDSDTMIYQLQESHSLAFLQDQPIAKVLFQNIDSDYLHQLEPEMAAITEGCVEVSYSSNRYMEFNALGIDKGQGLIDLAKTLGIPMSQTIAVGDNYNDLAMLKVAGLSVAASNAVPAVKEICDYVTVQDHHEGVVAELLERFVFNP</sequence>
<dbReference type="InterPro" id="IPR023214">
    <property type="entry name" value="HAD_sf"/>
</dbReference>